<keyword evidence="2" id="KW-0238">DNA-binding</keyword>
<dbReference type="GO" id="GO:0043200">
    <property type="term" value="P:response to amino acid"/>
    <property type="evidence" value="ECO:0007669"/>
    <property type="project" value="TreeGrafter"/>
</dbReference>
<dbReference type="Proteomes" id="UP000001054">
    <property type="component" value="Chromosome"/>
</dbReference>
<dbReference type="OrthoDB" id="7856348at2"/>
<dbReference type="InterPro" id="IPR011008">
    <property type="entry name" value="Dimeric_a/b-barrel"/>
</dbReference>
<evidence type="ECO:0000313" key="6">
    <source>
        <dbReference type="Proteomes" id="UP000001054"/>
    </source>
</evidence>
<keyword evidence="1" id="KW-0805">Transcription regulation</keyword>
<dbReference type="InterPro" id="IPR019888">
    <property type="entry name" value="Tscrpt_reg_AsnC-like"/>
</dbReference>
<evidence type="ECO:0000256" key="1">
    <source>
        <dbReference type="ARBA" id="ARBA00023015"/>
    </source>
</evidence>
<dbReference type="SUPFAM" id="SSF46785">
    <property type="entry name" value="Winged helix' DNA-binding domain"/>
    <property type="match status" value="1"/>
</dbReference>
<dbReference type="HOGENOM" id="CLU_091233_0_1_5"/>
<dbReference type="InterPro" id="IPR036390">
    <property type="entry name" value="WH_DNA-bd_sf"/>
</dbReference>
<evidence type="ECO:0000256" key="3">
    <source>
        <dbReference type="ARBA" id="ARBA00023163"/>
    </source>
</evidence>
<keyword evidence="3" id="KW-0804">Transcription</keyword>
<sequence>MANLVEKSRRRYIAYAAKIALYSRASFASLFRKEAALAKSSPKIALDSFDLAILYILQRDNATPQRTIGEAVNLSAPAVQRRIKRMEQAGVIQANCAIVDPAKVGQPTTIFVEVEVVNESVELIDAAKAEFSATPEVQQCYYVTGEADFILVIVVATMADYEALTRRLFFGNSNVKKFRTFVAMDRVKVGLTVRLEATISNR</sequence>
<feature type="domain" description="HTH asnC-type" evidence="4">
    <location>
        <begin position="46"/>
        <end position="107"/>
    </location>
</feature>
<dbReference type="PANTHER" id="PTHR30154">
    <property type="entry name" value="LEUCINE-RESPONSIVE REGULATORY PROTEIN"/>
    <property type="match status" value="1"/>
</dbReference>
<dbReference type="Pfam" id="PF13404">
    <property type="entry name" value="HTH_AsnC-type"/>
    <property type="match status" value="1"/>
</dbReference>
<gene>
    <name evidence="5" type="ordered locus">NGR_c18500</name>
</gene>
<dbReference type="AlphaFoldDB" id="C3MDU5"/>
<dbReference type="Gene3D" id="1.10.10.10">
    <property type="entry name" value="Winged helix-like DNA-binding domain superfamily/Winged helix DNA-binding domain"/>
    <property type="match status" value="1"/>
</dbReference>
<protein>
    <submittedName>
        <fullName evidence="5">Transcriptional regulator, AsnC family</fullName>
    </submittedName>
</protein>
<name>C3MDU5_SINFN</name>
<dbReference type="GO" id="GO:0043565">
    <property type="term" value="F:sequence-specific DNA binding"/>
    <property type="evidence" value="ECO:0007669"/>
    <property type="project" value="InterPro"/>
</dbReference>
<dbReference type="EMBL" id="CP001389">
    <property type="protein sequence ID" value="ACP25614.1"/>
    <property type="molecule type" value="Genomic_DNA"/>
</dbReference>
<dbReference type="CDD" id="cd00090">
    <property type="entry name" value="HTH_ARSR"/>
    <property type="match status" value="1"/>
</dbReference>
<accession>C3MDU5</accession>
<dbReference type="PANTHER" id="PTHR30154:SF34">
    <property type="entry name" value="TRANSCRIPTIONAL REGULATOR AZLB"/>
    <property type="match status" value="1"/>
</dbReference>
<dbReference type="SMART" id="SM00344">
    <property type="entry name" value="HTH_ASNC"/>
    <property type="match status" value="1"/>
</dbReference>
<dbReference type="InterPro" id="IPR011991">
    <property type="entry name" value="ArsR-like_HTH"/>
</dbReference>
<reference evidence="5 6" key="1">
    <citation type="journal article" date="2009" name="Appl. Environ. Microbiol.">
        <title>Rhizobium sp. strain NGR234 possesses a remarkable number of secretion systems.</title>
        <authorList>
            <person name="Schmeisser C."/>
            <person name="Liesegang H."/>
            <person name="Krysciak D."/>
            <person name="Bakkou N."/>
            <person name="Le Quere A."/>
            <person name="Wollherr A."/>
            <person name="Heinemeyer I."/>
            <person name="Morgenstern B."/>
            <person name="Pommerening-Roeser A."/>
            <person name="Flores M."/>
            <person name="Palacios R."/>
            <person name="Brenner S."/>
            <person name="Gottschalk G."/>
            <person name="Schmitz R.A."/>
            <person name="Broughton W.J."/>
            <person name="Perret X."/>
            <person name="Strittmatter A.W."/>
            <person name="Streit W.R."/>
        </authorList>
    </citation>
    <scope>NUCLEOTIDE SEQUENCE [LARGE SCALE GENOMIC DNA]</scope>
    <source>
        <strain evidence="6">NBRC 101917 / NGR234</strain>
    </source>
</reference>
<dbReference type="InterPro" id="IPR019887">
    <property type="entry name" value="Tscrpt_reg_AsnC/Lrp_C"/>
</dbReference>
<dbReference type="GO" id="GO:0006355">
    <property type="term" value="P:regulation of DNA-templated transcription"/>
    <property type="evidence" value="ECO:0007669"/>
    <property type="project" value="UniProtKB-ARBA"/>
</dbReference>
<organism evidence="5 6">
    <name type="scientific">Sinorhizobium fredii (strain NBRC 101917 / NGR234)</name>
    <dbReference type="NCBI Taxonomy" id="394"/>
    <lineage>
        <taxon>Bacteria</taxon>
        <taxon>Pseudomonadati</taxon>
        <taxon>Pseudomonadota</taxon>
        <taxon>Alphaproteobacteria</taxon>
        <taxon>Hyphomicrobiales</taxon>
        <taxon>Rhizobiaceae</taxon>
        <taxon>Sinorhizobium/Ensifer group</taxon>
        <taxon>Sinorhizobium</taxon>
    </lineage>
</organism>
<dbReference type="InterPro" id="IPR036388">
    <property type="entry name" value="WH-like_DNA-bd_sf"/>
</dbReference>
<evidence type="ECO:0000256" key="2">
    <source>
        <dbReference type="ARBA" id="ARBA00023125"/>
    </source>
</evidence>
<keyword evidence="6" id="KW-1185">Reference proteome</keyword>
<dbReference type="PRINTS" id="PR00033">
    <property type="entry name" value="HTHASNC"/>
</dbReference>
<proteinExistence type="predicted"/>
<evidence type="ECO:0000259" key="4">
    <source>
        <dbReference type="PROSITE" id="PS50956"/>
    </source>
</evidence>
<dbReference type="STRING" id="394.NGR_c18500"/>
<dbReference type="KEGG" id="rhi:NGR_c18500"/>
<dbReference type="SUPFAM" id="SSF54909">
    <property type="entry name" value="Dimeric alpha+beta barrel"/>
    <property type="match status" value="1"/>
</dbReference>
<dbReference type="PATRIC" id="fig|394.7.peg.4677"/>
<dbReference type="Gene3D" id="3.30.70.920">
    <property type="match status" value="1"/>
</dbReference>
<dbReference type="Pfam" id="PF01037">
    <property type="entry name" value="AsnC_trans_reg"/>
    <property type="match status" value="1"/>
</dbReference>
<dbReference type="eggNOG" id="COG1522">
    <property type="taxonomic scope" value="Bacteria"/>
</dbReference>
<dbReference type="InterPro" id="IPR000485">
    <property type="entry name" value="AsnC-type_HTH_dom"/>
</dbReference>
<evidence type="ECO:0000313" key="5">
    <source>
        <dbReference type="EMBL" id="ACP25614.1"/>
    </source>
</evidence>
<dbReference type="GO" id="GO:0005829">
    <property type="term" value="C:cytosol"/>
    <property type="evidence" value="ECO:0007669"/>
    <property type="project" value="TreeGrafter"/>
</dbReference>
<dbReference type="PROSITE" id="PS50956">
    <property type="entry name" value="HTH_ASNC_2"/>
    <property type="match status" value="1"/>
</dbReference>